<evidence type="ECO:0000313" key="2">
    <source>
        <dbReference type="Proteomes" id="UP000659496"/>
    </source>
</evidence>
<dbReference type="EMBL" id="JACSQY010000006">
    <property type="protein sequence ID" value="MBD7908533.1"/>
    <property type="molecule type" value="Genomic_DNA"/>
</dbReference>
<keyword evidence="2" id="KW-1185">Reference proteome</keyword>
<comment type="caution">
    <text evidence="1">The sequence shown here is derived from an EMBL/GenBank/DDBJ whole genome shotgun (WGS) entry which is preliminary data.</text>
</comment>
<dbReference type="Pfam" id="PF04229">
    <property type="entry name" value="GrpB"/>
    <property type="match status" value="1"/>
</dbReference>
<dbReference type="PANTHER" id="PTHR34822">
    <property type="entry name" value="GRPB DOMAIN PROTEIN (AFU_ORTHOLOGUE AFUA_1G01530)"/>
    <property type="match status" value="1"/>
</dbReference>
<dbReference type="SUPFAM" id="SSF81301">
    <property type="entry name" value="Nucleotidyltransferase"/>
    <property type="match status" value="1"/>
</dbReference>
<dbReference type="Gene3D" id="3.30.460.10">
    <property type="entry name" value="Beta Polymerase, domain 2"/>
    <property type="match status" value="1"/>
</dbReference>
<proteinExistence type="predicted"/>
<name>A0ABR8PK35_9BACL</name>
<reference evidence="1 2" key="1">
    <citation type="submission" date="2020-08" db="EMBL/GenBank/DDBJ databases">
        <title>A Genomic Blueprint of the Chicken Gut Microbiome.</title>
        <authorList>
            <person name="Gilroy R."/>
            <person name="Ravi A."/>
            <person name="Getino M."/>
            <person name="Pursley I."/>
            <person name="Horton D.L."/>
            <person name="Alikhan N.-F."/>
            <person name="Baker D."/>
            <person name="Gharbi K."/>
            <person name="Hall N."/>
            <person name="Watson M."/>
            <person name="Adriaenssens E.M."/>
            <person name="Foster-Nyarko E."/>
            <person name="Jarju S."/>
            <person name="Secka A."/>
            <person name="Antonio M."/>
            <person name="Oren A."/>
            <person name="Chaudhuri R."/>
            <person name="La Ragione R.M."/>
            <person name="Hildebrand F."/>
            <person name="Pallen M.J."/>
        </authorList>
    </citation>
    <scope>NUCLEOTIDE SEQUENCE [LARGE SCALE GENOMIC DNA]</scope>
    <source>
        <strain evidence="1 2">Sa3CUA8</strain>
    </source>
</reference>
<evidence type="ECO:0000313" key="1">
    <source>
        <dbReference type="EMBL" id="MBD7908533.1"/>
    </source>
</evidence>
<organism evidence="1 2">
    <name type="scientific">Sporosarcina gallistercoris</name>
    <dbReference type="NCBI Taxonomy" id="2762245"/>
    <lineage>
        <taxon>Bacteria</taxon>
        <taxon>Bacillati</taxon>
        <taxon>Bacillota</taxon>
        <taxon>Bacilli</taxon>
        <taxon>Bacillales</taxon>
        <taxon>Caryophanaceae</taxon>
        <taxon>Sporosarcina</taxon>
    </lineage>
</organism>
<dbReference type="InterPro" id="IPR007344">
    <property type="entry name" value="GrpB/CoaE"/>
</dbReference>
<dbReference type="PANTHER" id="PTHR34822:SF1">
    <property type="entry name" value="GRPB FAMILY PROTEIN"/>
    <property type="match status" value="1"/>
</dbReference>
<sequence length="171" mass="19309">MMSKRKVEVLPYSSLWLSAFQEEAAILRGIFGSDVLEVHHIGSTAVVGLSAKPVIDLLLVVRSIACVDAHNDAMRGIGYEPKGENGIEGRRYFQKGGNERSHHVHVFEEGCAEITRHLLFRDFLRAHPARAMEYGELKTQLAEQYPDDIEKYIEGKSEVIRQIECDAAEWL</sequence>
<protein>
    <submittedName>
        <fullName evidence="1">GrpB family protein</fullName>
    </submittedName>
</protein>
<gene>
    <name evidence="1" type="ORF">H9659_09340</name>
</gene>
<dbReference type="InterPro" id="IPR043519">
    <property type="entry name" value="NT_sf"/>
</dbReference>
<dbReference type="RefSeq" id="WP_191689770.1">
    <property type="nucleotide sequence ID" value="NZ_JACSQY010000006.1"/>
</dbReference>
<dbReference type="Proteomes" id="UP000659496">
    <property type="component" value="Unassembled WGS sequence"/>
</dbReference>
<accession>A0ABR8PK35</accession>